<gene>
    <name evidence="3" type="ORF">IAC52_02725</name>
</gene>
<keyword evidence="1" id="KW-0472">Membrane</keyword>
<keyword evidence="1" id="KW-1133">Transmembrane helix</keyword>
<sequence length="606" mass="66571">MKKALFIIPAAALLLSPLALIGHGSTSIGVSAAEATPTNIYMPFNEDNFDVISDPNSSYTENSADKWDTGRYGTFWNYRFFNALDEFYNGSIREDWTGTVNSKPWHQNQRYITFTFGAARNTEACKVEIVDANTEIVKATVVNNLFSDPKISSNMMMRVVDLGEGFDGDLYLKITDNATSDYGFVALGALRVNQTIEEAAASVGVHRMNLANVNLPGYGSDTNSNTLSTAYCVDVYDTNPEYSFVADNLPNYFKEGFEIDDELSNWAYDISFSSRQNTTGSEDRYYIDFKNSVSSQKTFVVNAEMLPAPFNVTGDKFFAGGLTDGCASSGAEDAKYRLISSPFKMNDLGLFSLKLGGRTAKVELISYPDGEVLYSHQNQLFGDNVNNIVRRDTYNATMVRHIFEVPSAAGKKVCIAISDCEHGGNWGNAFFDEIRTDYAAYPSLKLDLISQGNENGVAKDSYHLEEDAEPTALSEAAAFVTDYYAKARIYDNGFSYCGVSSSLNALVTAYTALSPEAREIVDFSDDYSYGTYEVGDAIYQNTVQLTKIDASMANLSQRVEAASEGGVFKINEDNAVDYALLLALAGIAAASIVALVVLYKRKRQVK</sequence>
<comment type="caution">
    <text evidence="3">The sequence shown here is derived from an EMBL/GenBank/DDBJ whole genome shotgun (WGS) entry which is preliminary data.</text>
</comment>
<feature type="signal peptide" evidence="2">
    <location>
        <begin position="1"/>
        <end position="21"/>
    </location>
</feature>
<dbReference type="EMBL" id="DVMV01000018">
    <property type="protein sequence ID" value="HIU45194.1"/>
    <property type="molecule type" value="Genomic_DNA"/>
</dbReference>
<dbReference type="AlphaFoldDB" id="A0A9D1LNK5"/>
<dbReference type="Proteomes" id="UP000824070">
    <property type="component" value="Unassembled WGS sequence"/>
</dbReference>
<evidence type="ECO:0000256" key="2">
    <source>
        <dbReference type="SAM" id="SignalP"/>
    </source>
</evidence>
<organism evidence="3 4">
    <name type="scientific">Candidatus Alloenteromonas pullicola</name>
    <dbReference type="NCBI Taxonomy" id="2840784"/>
    <lineage>
        <taxon>Bacteria</taxon>
        <taxon>Bacillati</taxon>
        <taxon>Bacillota</taxon>
        <taxon>Bacillota incertae sedis</taxon>
        <taxon>Candidatus Alloenteromonas</taxon>
    </lineage>
</organism>
<reference evidence="3" key="2">
    <citation type="journal article" date="2021" name="PeerJ">
        <title>Extensive microbial diversity within the chicken gut microbiome revealed by metagenomics and culture.</title>
        <authorList>
            <person name="Gilroy R."/>
            <person name="Ravi A."/>
            <person name="Getino M."/>
            <person name="Pursley I."/>
            <person name="Horton D.L."/>
            <person name="Alikhan N.F."/>
            <person name="Baker D."/>
            <person name="Gharbi K."/>
            <person name="Hall N."/>
            <person name="Watson M."/>
            <person name="Adriaenssens E.M."/>
            <person name="Foster-Nyarko E."/>
            <person name="Jarju S."/>
            <person name="Secka A."/>
            <person name="Antonio M."/>
            <person name="Oren A."/>
            <person name="Chaudhuri R.R."/>
            <person name="La Ragione R."/>
            <person name="Hildebrand F."/>
            <person name="Pallen M.J."/>
        </authorList>
    </citation>
    <scope>NUCLEOTIDE SEQUENCE</scope>
    <source>
        <strain evidence="3">ChiGjej1B1-22543</strain>
    </source>
</reference>
<feature type="chain" id="PRO_5039719341" evidence="2">
    <location>
        <begin position="22"/>
        <end position="606"/>
    </location>
</feature>
<evidence type="ECO:0000256" key="1">
    <source>
        <dbReference type="SAM" id="Phobius"/>
    </source>
</evidence>
<feature type="transmembrane region" description="Helical" evidence="1">
    <location>
        <begin position="578"/>
        <end position="599"/>
    </location>
</feature>
<reference evidence="3" key="1">
    <citation type="submission" date="2020-10" db="EMBL/GenBank/DDBJ databases">
        <authorList>
            <person name="Gilroy R."/>
        </authorList>
    </citation>
    <scope>NUCLEOTIDE SEQUENCE</scope>
    <source>
        <strain evidence="3">ChiGjej1B1-22543</strain>
    </source>
</reference>
<proteinExistence type="predicted"/>
<name>A0A9D1LNK5_9FIRM</name>
<accession>A0A9D1LNK5</accession>
<protein>
    <submittedName>
        <fullName evidence="3">Uncharacterized protein</fullName>
    </submittedName>
</protein>
<evidence type="ECO:0000313" key="3">
    <source>
        <dbReference type="EMBL" id="HIU45194.1"/>
    </source>
</evidence>
<keyword evidence="2" id="KW-0732">Signal</keyword>
<evidence type="ECO:0000313" key="4">
    <source>
        <dbReference type="Proteomes" id="UP000824070"/>
    </source>
</evidence>
<keyword evidence="1" id="KW-0812">Transmembrane</keyword>